<dbReference type="EMBL" id="JBHSRF010000013">
    <property type="protein sequence ID" value="MFC6081981.1"/>
    <property type="molecule type" value="Genomic_DNA"/>
</dbReference>
<keyword evidence="4" id="KW-1185">Reference proteome</keyword>
<sequence length="168" mass="18141">MTEMLPGRAVDPARFRRVLSAHAAGVVIVTGQTDGIPAGLTATSFSSVSLEPPLVCFYVDRNSTTWPRLREADQFAVNILAGDQAELAARFARPGADRFGEPTRWRPGPLGTPLLGDTAAHVLCTPHSSLDIGDHILVVGLVTDAFVYSLDHPLLYHRGRFGRFTPHG</sequence>
<dbReference type="Gene3D" id="2.30.110.10">
    <property type="entry name" value="Electron Transport, Fmn-binding Protein, Chain A"/>
    <property type="match status" value="1"/>
</dbReference>
<gene>
    <name evidence="3" type="ORF">ACFP1K_12500</name>
</gene>
<dbReference type="InterPro" id="IPR050268">
    <property type="entry name" value="NADH-dep_flavin_reductase"/>
</dbReference>
<keyword evidence="1 3" id="KW-0560">Oxidoreductase</keyword>
<reference evidence="4" key="1">
    <citation type="journal article" date="2019" name="Int. J. Syst. Evol. Microbiol.">
        <title>The Global Catalogue of Microorganisms (GCM) 10K type strain sequencing project: providing services to taxonomists for standard genome sequencing and annotation.</title>
        <authorList>
            <consortium name="The Broad Institute Genomics Platform"/>
            <consortium name="The Broad Institute Genome Sequencing Center for Infectious Disease"/>
            <person name="Wu L."/>
            <person name="Ma J."/>
        </authorList>
    </citation>
    <scope>NUCLEOTIDE SEQUENCE [LARGE SCALE GENOMIC DNA]</scope>
    <source>
        <strain evidence="4">JCM 30346</strain>
    </source>
</reference>
<dbReference type="EC" id="1.-.-.-" evidence="3"/>
<dbReference type="Pfam" id="PF01613">
    <property type="entry name" value="Flavin_Reduct"/>
    <property type="match status" value="1"/>
</dbReference>
<evidence type="ECO:0000313" key="3">
    <source>
        <dbReference type="EMBL" id="MFC6081981.1"/>
    </source>
</evidence>
<dbReference type="RefSeq" id="WP_380751035.1">
    <property type="nucleotide sequence ID" value="NZ_JBHSRF010000013.1"/>
</dbReference>
<dbReference type="Proteomes" id="UP001596137">
    <property type="component" value="Unassembled WGS sequence"/>
</dbReference>
<name>A0ABW1NG56_9ACTN</name>
<evidence type="ECO:0000313" key="4">
    <source>
        <dbReference type="Proteomes" id="UP001596137"/>
    </source>
</evidence>
<organism evidence="3 4">
    <name type="scientific">Sphaerisporangium aureirubrum</name>
    <dbReference type="NCBI Taxonomy" id="1544736"/>
    <lineage>
        <taxon>Bacteria</taxon>
        <taxon>Bacillati</taxon>
        <taxon>Actinomycetota</taxon>
        <taxon>Actinomycetes</taxon>
        <taxon>Streptosporangiales</taxon>
        <taxon>Streptosporangiaceae</taxon>
        <taxon>Sphaerisporangium</taxon>
    </lineage>
</organism>
<proteinExistence type="predicted"/>
<comment type="caution">
    <text evidence="3">The sequence shown here is derived from an EMBL/GenBank/DDBJ whole genome shotgun (WGS) entry which is preliminary data.</text>
</comment>
<protein>
    <submittedName>
        <fullName evidence="3">Flavin reductase family protein</fullName>
        <ecNumber evidence="3">1.-.-.-</ecNumber>
    </submittedName>
</protein>
<dbReference type="InterPro" id="IPR012349">
    <property type="entry name" value="Split_barrel_FMN-bd"/>
</dbReference>
<dbReference type="InterPro" id="IPR002563">
    <property type="entry name" value="Flavin_Rdtase-like_dom"/>
</dbReference>
<evidence type="ECO:0000256" key="1">
    <source>
        <dbReference type="ARBA" id="ARBA00023002"/>
    </source>
</evidence>
<evidence type="ECO:0000259" key="2">
    <source>
        <dbReference type="SMART" id="SM00903"/>
    </source>
</evidence>
<feature type="domain" description="Flavin reductase like" evidence="2">
    <location>
        <begin position="19"/>
        <end position="163"/>
    </location>
</feature>
<dbReference type="GO" id="GO:0016491">
    <property type="term" value="F:oxidoreductase activity"/>
    <property type="evidence" value="ECO:0007669"/>
    <property type="project" value="UniProtKB-KW"/>
</dbReference>
<dbReference type="SUPFAM" id="SSF50475">
    <property type="entry name" value="FMN-binding split barrel"/>
    <property type="match status" value="1"/>
</dbReference>
<dbReference type="PANTHER" id="PTHR30466:SF1">
    <property type="entry name" value="FMN REDUCTASE (NADH) RUTF"/>
    <property type="match status" value="1"/>
</dbReference>
<dbReference type="PANTHER" id="PTHR30466">
    <property type="entry name" value="FLAVIN REDUCTASE"/>
    <property type="match status" value="1"/>
</dbReference>
<accession>A0ABW1NG56</accession>
<dbReference type="SMART" id="SM00903">
    <property type="entry name" value="Flavin_Reduct"/>
    <property type="match status" value="1"/>
</dbReference>